<dbReference type="Pfam" id="PF19297">
    <property type="entry name" value="QcrA_N"/>
    <property type="match status" value="1"/>
</dbReference>
<evidence type="ECO:0000256" key="3">
    <source>
        <dbReference type="ARBA" id="ARBA00010651"/>
    </source>
</evidence>
<dbReference type="InterPro" id="IPR017941">
    <property type="entry name" value="Rieske_2Fe-2S"/>
</dbReference>
<evidence type="ECO:0000313" key="24">
    <source>
        <dbReference type="Proteomes" id="UP000198122"/>
    </source>
</evidence>
<evidence type="ECO:0000256" key="11">
    <source>
        <dbReference type="ARBA" id="ARBA00022982"/>
    </source>
</evidence>
<comment type="function">
    <text evidence="1">Iron-sulfur subunit of the cytochrome bc1 complex, an essential component of the respiratory electron transport chain required for ATP synthesis. The bc1 complex catalyzes the oxidation of menaquinol and the reduction of cytochrome c in the respiratory chain. The bc1 complex operates through a Q-cycle mechanism that couples electron transfer to generation of the proton gradient that drives ATP synthesis.</text>
</comment>
<keyword evidence="6" id="KW-1003">Cell membrane</keyword>
<name>A0A212T4F8_9MICO</name>
<keyword evidence="15" id="KW-0411">Iron-sulfur</keyword>
<dbReference type="CDD" id="cd03467">
    <property type="entry name" value="Rieske"/>
    <property type="match status" value="1"/>
</dbReference>
<reference evidence="23 24" key="1">
    <citation type="submission" date="2017-06" db="EMBL/GenBank/DDBJ databases">
        <authorList>
            <person name="Kim H.J."/>
            <person name="Triplett B.A."/>
        </authorList>
    </citation>
    <scope>NUCLEOTIDE SEQUENCE [LARGE SCALE GENOMIC DNA]</scope>
    <source>
        <strain evidence="23 24">DSM 22179</strain>
    </source>
</reference>
<dbReference type="PROSITE" id="PS51296">
    <property type="entry name" value="RIESKE"/>
    <property type="match status" value="1"/>
</dbReference>
<dbReference type="Gene3D" id="2.102.10.10">
    <property type="entry name" value="Rieske [2Fe-2S] iron-sulphur domain"/>
    <property type="match status" value="1"/>
</dbReference>
<keyword evidence="14" id="KW-0408">Iron</keyword>
<feature type="transmembrane region" description="Helical" evidence="21">
    <location>
        <begin position="64"/>
        <end position="84"/>
    </location>
</feature>
<evidence type="ECO:0000313" key="23">
    <source>
        <dbReference type="EMBL" id="SNC60740.1"/>
    </source>
</evidence>
<evidence type="ECO:0000256" key="16">
    <source>
        <dbReference type="ARBA" id="ARBA00023136"/>
    </source>
</evidence>
<evidence type="ECO:0000256" key="20">
    <source>
        <dbReference type="SAM" id="MobiDB-lite"/>
    </source>
</evidence>
<dbReference type="Proteomes" id="UP000198122">
    <property type="component" value="Unassembled WGS sequence"/>
</dbReference>
<dbReference type="GO" id="GO:0004497">
    <property type="term" value="F:monooxygenase activity"/>
    <property type="evidence" value="ECO:0007669"/>
    <property type="project" value="UniProtKB-ARBA"/>
</dbReference>
<evidence type="ECO:0000256" key="12">
    <source>
        <dbReference type="ARBA" id="ARBA00022989"/>
    </source>
</evidence>
<comment type="subcellular location">
    <subcellularLocation>
        <location evidence="2">Cell membrane</location>
        <topology evidence="2">Multi-pass membrane protein</topology>
    </subcellularLocation>
</comment>
<keyword evidence="8 21" id="KW-0812">Transmembrane</keyword>
<evidence type="ECO:0000256" key="14">
    <source>
        <dbReference type="ARBA" id="ARBA00023004"/>
    </source>
</evidence>
<keyword evidence="10" id="KW-0479">Metal-binding</keyword>
<keyword evidence="7" id="KW-0679">Respiratory chain</keyword>
<keyword evidence="11" id="KW-0249">Electron transport</keyword>
<evidence type="ECO:0000256" key="8">
    <source>
        <dbReference type="ARBA" id="ARBA00022692"/>
    </source>
</evidence>
<accession>A0A212T4F8</accession>
<dbReference type="InterPro" id="IPR045603">
    <property type="entry name" value="QcrA_N"/>
</dbReference>
<gene>
    <name evidence="23" type="ORF">SAMN05445756_0341</name>
</gene>
<dbReference type="GO" id="GO:0016705">
    <property type="term" value="F:oxidoreductase activity, acting on paired donors, with incorporation or reduction of molecular oxygen"/>
    <property type="evidence" value="ECO:0007669"/>
    <property type="project" value="UniProtKB-ARBA"/>
</dbReference>
<evidence type="ECO:0000256" key="2">
    <source>
        <dbReference type="ARBA" id="ARBA00004651"/>
    </source>
</evidence>
<feature type="compositionally biased region" description="Basic and acidic residues" evidence="20">
    <location>
        <begin position="9"/>
        <end position="25"/>
    </location>
</feature>
<feature type="region of interest" description="Disordered" evidence="20">
    <location>
        <begin position="1"/>
        <end position="25"/>
    </location>
</feature>
<keyword evidence="5" id="KW-0813">Transport</keyword>
<dbReference type="SUPFAM" id="SSF50022">
    <property type="entry name" value="ISP domain"/>
    <property type="match status" value="1"/>
</dbReference>
<feature type="domain" description="Rieske" evidence="22">
    <location>
        <begin position="277"/>
        <end position="341"/>
    </location>
</feature>
<evidence type="ECO:0000256" key="18">
    <source>
        <dbReference type="ARBA" id="ARBA00029586"/>
    </source>
</evidence>
<dbReference type="EMBL" id="FYEZ01000001">
    <property type="protein sequence ID" value="SNC60740.1"/>
    <property type="molecule type" value="Genomic_DNA"/>
</dbReference>
<evidence type="ECO:0000256" key="6">
    <source>
        <dbReference type="ARBA" id="ARBA00022475"/>
    </source>
</evidence>
<dbReference type="InterPro" id="IPR014349">
    <property type="entry name" value="Rieske_Fe-S_prot"/>
</dbReference>
<evidence type="ECO:0000256" key="15">
    <source>
        <dbReference type="ARBA" id="ARBA00023014"/>
    </source>
</evidence>
<evidence type="ECO:0000256" key="7">
    <source>
        <dbReference type="ARBA" id="ARBA00022660"/>
    </source>
</evidence>
<evidence type="ECO:0000256" key="17">
    <source>
        <dbReference type="ARBA" id="ARBA00023157"/>
    </source>
</evidence>
<evidence type="ECO:0000256" key="13">
    <source>
        <dbReference type="ARBA" id="ARBA00023002"/>
    </source>
</evidence>
<dbReference type="AlphaFoldDB" id="A0A212T4F8"/>
<keyword evidence="24" id="KW-1185">Reference proteome</keyword>
<sequence>MTPAPTPAHGEDKMSHGSHPARFDDAPHGEVEIPEYFENPGHPPHVLRWSDVDPAAARRAERQVAFLFLLSILGTLGFIVAYFWMDQEATGVIPGIGTQKLYHFTLGLTMAVSLLGIGFGVVHWAKTLMDDEEVTEERHVLEADGETRRAFADTVAEGLESSQIMRRPLIKWTLGGALGLFALPLGIQLVGSMGPLPRNDLAVTMWKKGTRLVTDPDGLPVKAADVTLGSVFHIMPEGVMEAEYPLNEKAKASVLVMRLNPSDIKSEKQREWGYEGIVAYSKVCTHVGCPVALYEQQTHHLLCPCHQSTFDVTDDCKVIFGPAKRPLPQLKIAVDDEGYLTALGDFSEPVGPSYWEREL</sequence>
<evidence type="ECO:0000256" key="5">
    <source>
        <dbReference type="ARBA" id="ARBA00022448"/>
    </source>
</evidence>
<organism evidence="23 24">
    <name type="scientific">Kytococcus aerolatus</name>
    <dbReference type="NCBI Taxonomy" id="592308"/>
    <lineage>
        <taxon>Bacteria</taxon>
        <taxon>Bacillati</taxon>
        <taxon>Actinomycetota</taxon>
        <taxon>Actinomycetes</taxon>
        <taxon>Micrococcales</taxon>
        <taxon>Kytococcaceae</taxon>
        <taxon>Kytococcus</taxon>
    </lineage>
</organism>
<keyword evidence="12 21" id="KW-1133">Transmembrane helix</keyword>
<evidence type="ECO:0000256" key="9">
    <source>
        <dbReference type="ARBA" id="ARBA00022714"/>
    </source>
</evidence>
<dbReference type="GO" id="GO:0005886">
    <property type="term" value="C:plasma membrane"/>
    <property type="evidence" value="ECO:0007669"/>
    <property type="project" value="UniProtKB-SubCell"/>
</dbReference>
<evidence type="ECO:0000256" key="1">
    <source>
        <dbReference type="ARBA" id="ARBA00002494"/>
    </source>
</evidence>
<dbReference type="PANTHER" id="PTHR10134">
    <property type="entry name" value="CYTOCHROME B-C1 COMPLEX SUBUNIT RIESKE, MITOCHONDRIAL"/>
    <property type="match status" value="1"/>
</dbReference>
<comment type="similarity">
    <text evidence="3">Belongs to the Rieske iron-sulfur protein family.</text>
</comment>
<evidence type="ECO:0000256" key="4">
    <source>
        <dbReference type="ARBA" id="ARBA00015816"/>
    </source>
</evidence>
<dbReference type="Pfam" id="PF00355">
    <property type="entry name" value="Rieske"/>
    <property type="match status" value="1"/>
</dbReference>
<feature type="transmembrane region" description="Helical" evidence="21">
    <location>
        <begin position="169"/>
        <end position="191"/>
    </location>
</feature>
<keyword evidence="17" id="KW-1015">Disulfide bond</keyword>
<evidence type="ECO:0000259" key="22">
    <source>
        <dbReference type="PROSITE" id="PS51296"/>
    </source>
</evidence>
<evidence type="ECO:0000256" key="10">
    <source>
        <dbReference type="ARBA" id="ARBA00022723"/>
    </source>
</evidence>
<proteinExistence type="inferred from homology"/>
<keyword evidence="13" id="KW-0560">Oxidoreductase</keyword>
<keyword evidence="16 21" id="KW-0472">Membrane</keyword>
<protein>
    <recommendedName>
        <fullName evidence="4">Cytochrome bc1 complex Rieske iron-sulfur subunit</fullName>
    </recommendedName>
    <alternativeName>
        <fullName evidence="18">Cytochrome bc1 reductase complex subunit QcrA</fullName>
    </alternativeName>
    <alternativeName>
        <fullName evidence="19">Rieske iron-sulfur protein</fullName>
    </alternativeName>
</protein>
<evidence type="ECO:0000256" key="21">
    <source>
        <dbReference type="SAM" id="Phobius"/>
    </source>
</evidence>
<dbReference type="GO" id="GO:0046872">
    <property type="term" value="F:metal ion binding"/>
    <property type="evidence" value="ECO:0007669"/>
    <property type="project" value="UniProtKB-KW"/>
</dbReference>
<feature type="transmembrane region" description="Helical" evidence="21">
    <location>
        <begin position="104"/>
        <end position="125"/>
    </location>
</feature>
<dbReference type="GO" id="GO:0051537">
    <property type="term" value="F:2 iron, 2 sulfur cluster binding"/>
    <property type="evidence" value="ECO:0007669"/>
    <property type="project" value="UniProtKB-KW"/>
</dbReference>
<keyword evidence="9" id="KW-0001">2Fe-2S</keyword>
<evidence type="ECO:0000256" key="19">
    <source>
        <dbReference type="ARBA" id="ARBA00032409"/>
    </source>
</evidence>
<dbReference type="InterPro" id="IPR036922">
    <property type="entry name" value="Rieske_2Fe-2S_sf"/>
</dbReference>